<dbReference type="GeneID" id="9683926"/>
<evidence type="ECO:0000313" key="4">
    <source>
        <dbReference type="Proteomes" id="UP000001876"/>
    </source>
</evidence>
<dbReference type="PANTHER" id="PTHR36781:SF1">
    <property type="entry name" value="OS05G0114600 PROTEIN"/>
    <property type="match status" value="1"/>
</dbReference>
<name>C1MTG8_MICPC</name>
<evidence type="ECO:0000256" key="1">
    <source>
        <dbReference type="SAM" id="MobiDB-lite"/>
    </source>
</evidence>
<dbReference type="InterPro" id="IPR040922">
    <property type="entry name" value="Ribosomal_mL59_dom"/>
</dbReference>
<dbReference type="RefSeq" id="XP_003058861.1">
    <property type="nucleotide sequence ID" value="XM_003058815.1"/>
</dbReference>
<dbReference type="AlphaFoldDB" id="C1MTG8"/>
<evidence type="ECO:0000313" key="3">
    <source>
        <dbReference type="EMBL" id="EEH57316.1"/>
    </source>
</evidence>
<proteinExistence type="predicted"/>
<feature type="region of interest" description="Disordered" evidence="1">
    <location>
        <begin position="62"/>
        <end position="82"/>
    </location>
</feature>
<dbReference type="Pfam" id="PF18126">
    <property type="entry name" value="Mitoc_mL59"/>
    <property type="match status" value="1"/>
</dbReference>
<dbReference type="Proteomes" id="UP000001876">
    <property type="component" value="Unassembled WGS sequence"/>
</dbReference>
<evidence type="ECO:0000259" key="2">
    <source>
        <dbReference type="Pfam" id="PF18126"/>
    </source>
</evidence>
<feature type="compositionally biased region" description="Basic and acidic residues" evidence="1">
    <location>
        <begin position="67"/>
        <end position="82"/>
    </location>
</feature>
<dbReference type="EMBL" id="GG663739">
    <property type="protein sequence ID" value="EEH57316.1"/>
    <property type="molecule type" value="Genomic_DNA"/>
</dbReference>
<protein>
    <submittedName>
        <fullName evidence="3">Predicted protein</fullName>
    </submittedName>
</protein>
<organism evidence="4">
    <name type="scientific">Micromonas pusilla (strain CCMP1545)</name>
    <name type="common">Picoplanktonic green alga</name>
    <dbReference type="NCBI Taxonomy" id="564608"/>
    <lineage>
        <taxon>Eukaryota</taxon>
        <taxon>Viridiplantae</taxon>
        <taxon>Chlorophyta</taxon>
        <taxon>Mamiellophyceae</taxon>
        <taxon>Mamiellales</taxon>
        <taxon>Mamiellaceae</taxon>
        <taxon>Micromonas</taxon>
    </lineage>
</organism>
<reference evidence="3 4" key="1">
    <citation type="journal article" date="2009" name="Science">
        <title>Green evolution and dynamic adaptations revealed by genomes of the marine picoeukaryotes Micromonas.</title>
        <authorList>
            <person name="Worden A.Z."/>
            <person name="Lee J.H."/>
            <person name="Mock T."/>
            <person name="Rouze P."/>
            <person name="Simmons M.P."/>
            <person name="Aerts A.L."/>
            <person name="Allen A.E."/>
            <person name="Cuvelier M.L."/>
            <person name="Derelle E."/>
            <person name="Everett M.V."/>
            <person name="Foulon E."/>
            <person name="Grimwood J."/>
            <person name="Gundlach H."/>
            <person name="Henrissat B."/>
            <person name="Napoli C."/>
            <person name="McDonald S.M."/>
            <person name="Parker M.S."/>
            <person name="Rombauts S."/>
            <person name="Salamov A."/>
            <person name="Von Dassow P."/>
            <person name="Badger J.H."/>
            <person name="Coutinho P.M."/>
            <person name="Demir E."/>
            <person name="Dubchak I."/>
            <person name="Gentemann C."/>
            <person name="Eikrem W."/>
            <person name="Gready J.E."/>
            <person name="John U."/>
            <person name="Lanier W."/>
            <person name="Lindquist E.A."/>
            <person name="Lucas S."/>
            <person name="Mayer K.F."/>
            <person name="Moreau H."/>
            <person name="Not F."/>
            <person name="Otillar R."/>
            <person name="Panaud O."/>
            <person name="Pangilinan J."/>
            <person name="Paulsen I."/>
            <person name="Piegu B."/>
            <person name="Poliakov A."/>
            <person name="Robbens S."/>
            <person name="Schmutz J."/>
            <person name="Toulza E."/>
            <person name="Wyss T."/>
            <person name="Zelensky A."/>
            <person name="Zhou K."/>
            <person name="Armbrust E.V."/>
            <person name="Bhattacharya D."/>
            <person name="Goodenough U.W."/>
            <person name="Van de Peer Y."/>
            <person name="Grigoriev I.V."/>
        </authorList>
    </citation>
    <scope>NUCLEOTIDE SEQUENCE [LARGE SCALE GENOMIC DNA]</scope>
    <source>
        <strain evidence="3 4">CCMP1545</strain>
    </source>
</reference>
<dbReference type="KEGG" id="mpp:MICPUCDRAFT_58064"/>
<sequence>MTMRYMFMKNIAKLEAALASMPGAAQPTLVEGKWRAPAMSRRKVAELRKAAIAMGKEWPWDVANKNPEYKPPKGHKHERDQGLREAKIEAALKKQPALIEAHKKHRREVRAGKDVTAFDQILMTTKEKILKSRQNPANQKRS</sequence>
<accession>C1MTG8</accession>
<dbReference type="PANTHER" id="PTHR36781">
    <property type="entry name" value="OS05G0114600 PROTEIN"/>
    <property type="match status" value="1"/>
</dbReference>
<feature type="domain" description="Large ribosomal subunit protein mL59" evidence="2">
    <location>
        <begin position="25"/>
        <end position="104"/>
    </location>
</feature>
<dbReference type="OrthoDB" id="18529at2759"/>
<gene>
    <name evidence="3" type="ORF">MICPUCDRAFT_58064</name>
</gene>
<keyword evidence="4" id="KW-1185">Reference proteome</keyword>
<dbReference type="OMA" id="IANGYEW"/>